<comment type="caution">
    <text evidence="6">The sequence shown here is derived from an EMBL/GenBank/DDBJ whole genome shotgun (WGS) entry which is preliminary data.</text>
</comment>
<keyword evidence="1" id="KW-0805">Transcription regulation</keyword>
<dbReference type="PANTHER" id="PTHR44688:SF16">
    <property type="entry name" value="DNA-BINDING TRANSCRIPTIONAL ACTIVATOR DEVR_DOSR"/>
    <property type="match status" value="1"/>
</dbReference>
<sequence length="209" mass="21916">MTPTTPAAPLGPSSGLVRIAITSPDILAQIRQVFASRNLDVDIVRMPYVEVALRPAAGAAAGPAPLPGVRSPRRLCAEYRLNVVGIEPVPVPGAAVPGAAPVPRPAVAAAPGPARVLSRRQHEVMALVSRGVRNTEIAAQLQLSEKTVKNHINRIFRTLGAANRIEAVLIWQSRPHDRGPGPHARVPSPRGRDGLRPPSAGRPVTVGAA</sequence>
<dbReference type="PROSITE" id="PS50043">
    <property type="entry name" value="HTH_LUXR_2"/>
    <property type="match status" value="1"/>
</dbReference>
<dbReference type="OrthoDB" id="4172435at2"/>
<feature type="region of interest" description="Disordered" evidence="4">
    <location>
        <begin position="173"/>
        <end position="209"/>
    </location>
</feature>
<evidence type="ECO:0000256" key="2">
    <source>
        <dbReference type="ARBA" id="ARBA00023125"/>
    </source>
</evidence>
<reference evidence="6 7" key="1">
    <citation type="submission" date="2018-06" db="EMBL/GenBank/DDBJ databases">
        <title>Streptacidiphilus pinicola sp. nov., isolated from pine grove soil.</title>
        <authorList>
            <person name="Roh S.G."/>
            <person name="Park S."/>
            <person name="Kim M.-K."/>
            <person name="Yun B.-R."/>
            <person name="Park J."/>
            <person name="Kim M.J."/>
            <person name="Kim Y.S."/>
            <person name="Kim S.B."/>
        </authorList>
    </citation>
    <scope>NUCLEOTIDE SEQUENCE [LARGE SCALE GENOMIC DNA]</scope>
    <source>
        <strain evidence="6 7">MMS16-CNU450</strain>
    </source>
</reference>
<feature type="domain" description="HTH luxR-type" evidence="5">
    <location>
        <begin position="110"/>
        <end position="175"/>
    </location>
</feature>
<keyword evidence="7" id="KW-1185">Reference proteome</keyword>
<gene>
    <name evidence="6" type="ORF">DN069_09110</name>
</gene>
<dbReference type="GO" id="GO:0006355">
    <property type="term" value="P:regulation of DNA-templated transcription"/>
    <property type="evidence" value="ECO:0007669"/>
    <property type="project" value="InterPro"/>
</dbReference>
<name>A0A2X0K9H5_9ACTN</name>
<dbReference type="Pfam" id="PF00196">
    <property type="entry name" value="GerE"/>
    <property type="match status" value="1"/>
</dbReference>
<dbReference type="EMBL" id="QKYN01000036">
    <property type="protein sequence ID" value="RAG85925.1"/>
    <property type="molecule type" value="Genomic_DNA"/>
</dbReference>
<dbReference type="PANTHER" id="PTHR44688">
    <property type="entry name" value="DNA-BINDING TRANSCRIPTIONAL ACTIVATOR DEVR_DOSR"/>
    <property type="match status" value="1"/>
</dbReference>
<dbReference type="AlphaFoldDB" id="A0A2X0K9H5"/>
<evidence type="ECO:0000256" key="1">
    <source>
        <dbReference type="ARBA" id="ARBA00023015"/>
    </source>
</evidence>
<evidence type="ECO:0000256" key="3">
    <source>
        <dbReference type="ARBA" id="ARBA00023163"/>
    </source>
</evidence>
<proteinExistence type="predicted"/>
<evidence type="ECO:0000313" key="6">
    <source>
        <dbReference type="EMBL" id="RAG85925.1"/>
    </source>
</evidence>
<evidence type="ECO:0000256" key="4">
    <source>
        <dbReference type="SAM" id="MobiDB-lite"/>
    </source>
</evidence>
<dbReference type="GO" id="GO:0003677">
    <property type="term" value="F:DNA binding"/>
    <property type="evidence" value="ECO:0007669"/>
    <property type="project" value="UniProtKB-KW"/>
</dbReference>
<evidence type="ECO:0000313" key="7">
    <source>
        <dbReference type="Proteomes" id="UP000248889"/>
    </source>
</evidence>
<dbReference type="PRINTS" id="PR00038">
    <property type="entry name" value="HTHLUXR"/>
</dbReference>
<dbReference type="Gene3D" id="1.10.10.10">
    <property type="entry name" value="Winged helix-like DNA-binding domain superfamily/Winged helix DNA-binding domain"/>
    <property type="match status" value="1"/>
</dbReference>
<dbReference type="CDD" id="cd06170">
    <property type="entry name" value="LuxR_C_like"/>
    <property type="match status" value="1"/>
</dbReference>
<keyword evidence="2" id="KW-0238">DNA-binding</keyword>
<keyword evidence="3" id="KW-0804">Transcription</keyword>
<dbReference type="SUPFAM" id="SSF46894">
    <property type="entry name" value="C-terminal effector domain of the bipartite response regulators"/>
    <property type="match status" value="1"/>
</dbReference>
<evidence type="ECO:0000259" key="5">
    <source>
        <dbReference type="PROSITE" id="PS50043"/>
    </source>
</evidence>
<dbReference type="RefSeq" id="WP_111500365.1">
    <property type="nucleotide sequence ID" value="NZ_QKYN01000036.1"/>
</dbReference>
<accession>A0A2X0K9H5</accession>
<dbReference type="InterPro" id="IPR016032">
    <property type="entry name" value="Sig_transdc_resp-reg_C-effctor"/>
</dbReference>
<dbReference type="SMART" id="SM00421">
    <property type="entry name" value="HTH_LUXR"/>
    <property type="match status" value="1"/>
</dbReference>
<dbReference type="InterPro" id="IPR036388">
    <property type="entry name" value="WH-like_DNA-bd_sf"/>
</dbReference>
<dbReference type="Proteomes" id="UP000248889">
    <property type="component" value="Unassembled WGS sequence"/>
</dbReference>
<protein>
    <recommendedName>
        <fullName evidence="5">HTH luxR-type domain-containing protein</fullName>
    </recommendedName>
</protein>
<organism evidence="6 7">
    <name type="scientific">Streptacidiphilus pinicola</name>
    <dbReference type="NCBI Taxonomy" id="2219663"/>
    <lineage>
        <taxon>Bacteria</taxon>
        <taxon>Bacillati</taxon>
        <taxon>Actinomycetota</taxon>
        <taxon>Actinomycetes</taxon>
        <taxon>Kitasatosporales</taxon>
        <taxon>Streptomycetaceae</taxon>
        <taxon>Streptacidiphilus</taxon>
    </lineage>
</organism>
<dbReference type="InterPro" id="IPR000792">
    <property type="entry name" value="Tscrpt_reg_LuxR_C"/>
</dbReference>